<dbReference type="OrthoDB" id="9801692at2"/>
<dbReference type="PROSITE" id="PS51257">
    <property type="entry name" value="PROKAR_LIPOPROTEIN"/>
    <property type="match status" value="1"/>
</dbReference>
<feature type="signal peptide" evidence="1">
    <location>
        <begin position="1"/>
        <end position="23"/>
    </location>
</feature>
<keyword evidence="2" id="KW-0489">Methyltransferase</keyword>
<keyword evidence="2" id="KW-0808">Transferase</keyword>
<dbReference type="SUPFAM" id="SSF53335">
    <property type="entry name" value="S-adenosyl-L-methionine-dependent methyltransferases"/>
    <property type="match status" value="1"/>
</dbReference>
<dbReference type="InParanoid" id="A0A420WFD1"/>
<dbReference type="GO" id="GO:0032259">
    <property type="term" value="P:methylation"/>
    <property type="evidence" value="ECO:0007669"/>
    <property type="project" value="UniProtKB-KW"/>
</dbReference>
<dbReference type="InterPro" id="IPR016980">
    <property type="entry name" value="S-AdoMet-dep_MeTrfase_Alr7345"/>
</dbReference>
<reference evidence="2 3" key="1">
    <citation type="submission" date="2018-10" db="EMBL/GenBank/DDBJ databases">
        <title>Genomic Encyclopedia of Type Strains, Phase IV (KMG-IV): sequencing the most valuable type-strain genomes for metagenomic binning, comparative biology and taxonomic classification.</title>
        <authorList>
            <person name="Goeker M."/>
        </authorList>
    </citation>
    <scope>NUCLEOTIDE SEQUENCE [LARGE SCALE GENOMIC DNA]</scope>
    <source>
        <strain evidence="2 3">DSM 22008</strain>
    </source>
</reference>
<evidence type="ECO:0000313" key="3">
    <source>
        <dbReference type="Proteomes" id="UP000282211"/>
    </source>
</evidence>
<dbReference type="GO" id="GO:0008168">
    <property type="term" value="F:methyltransferase activity"/>
    <property type="evidence" value="ECO:0007669"/>
    <property type="project" value="UniProtKB-KW"/>
</dbReference>
<dbReference type="InterPro" id="IPR029063">
    <property type="entry name" value="SAM-dependent_MTases_sf"/>
</dbReference>
<evidence type="ECO:0000313" key="2">
    <source>
        <dbReference type="EMBL" id="RKQ69669.1"/>
    </source>
</evidence>
<dbReference type="AlphaFoldDB" id="A0A420WFD1"/>
<protein>
    <submittedName>
        <fullName evidence="2">Putative methyltransferase</fullName>
    </submittedName>
</protein>
<gene>
    <name evidence="2" type="ORF">DES40_2473</name>
</gene>
<sequence>MKLTSLLKLTAIGAATLALIACSGETVSTETVDTETETQALAPVTLAEVIANPRRDSDRPRDAFRNPLPTLEFFGVEPGKKVAEIWPGWYSKILAPYYAENDGTYVAVLYPKGKSERLDERIAAYKEAYSDTSVYGDIEYGAFYKDHGPILPDASIDVILTFRNVHNWMGGGYYEQAMNQFYAALKPGGTLGIVEHRLPEAAVQDPNGRTGYVQESYMKDAAIRAGFEFVASSEINANPKDTADHPMGVWTLPPRSATPKAGSPEAVDFNAELYKNIGESDRATLKFRKPL</sequence>
<feature type="chain" id="PRO_5019187329" evidence="1">
    <location>
        <begin position="24"/>
        <end position="291"/>
    </location>
</feature>
<dbReference type="RefSeq" id="WP_121102982.1">
    <property type="nucleotide sequence ID" value="NZ_RBII01000002.1"/>
</dbReference>
<organism evidence="2 3">
    <name type="scientific">Litorimonas taeanensis</name>
    <dbReference type="NCBI Taxonomy" id="568099"/>
    <lineage>
        <taxon>Bacteria</taxon>
        <taxon>Pseudomonadati</taxon>
        <taxon>Pseudomonadota</taxon>
        <taxon>Alphaproteobacteria</taxon>
        <taxon>Maricaulales</taxon>
        <taxon>Robiginitomaculaceae</taxon>
    </lineage>
</organism>
<dbReference type="EMBL" id="RBII01000002">
    <property type="protein sequence ID" value="RKQ69669.1"/>
    <property type="molecule type" value="Genomic_DNA"/>
</dbReference>
<dbReference type="PIRSF" id="PIRSF031679">
    <property type="entry name" value="Mtase_Alr7345_prd"/>
    <property type="match status" value="1"/>
</dbReference>
<proteinExistence type="predicted"/>
<evidence type="ECO:0000256" key="1">
    <source>
        <dbReference type="SAM" id="SignalP"/>
    </source>
</evidence>
<keyword evidence="1" id="KW-0732">Signal</keyword>
<keyword evidence="3" id="KW-1185">Reference proteome</keyword>
<dbReference type="Gene3D" id="3.40.50.150">
    <property type="entry name" value="Vaccinia Virus protein VP39"/>
    <property type="match status" value="1"/>
</dbReference>
<comment type="caution">
    <text evidence="2">The sequence shown here is derived from an EMBL/GenBank/DDBJ whole genome shotgun (WGS) entry which is preliminary data.</text>
</comment>
<name>A0A420WFD1_9PROT</name>
<accession>A0A420WFD1</accession>
<dbReference type="Proteomes" id="UP000282211">
    <property type="component" value="Unassembled WGS sequence"/>
</dbReference>